<proteinExistence type="predicted"/>
<evidence type="ECO:0000313" key="3">
    <source>
        <dbReference type="Proteomes" id="UP000601522"/>
    </source>
</evidence>
<dbReference type="AlphaFoldDB" id="A0A926F0L5"/>
<dbReference type="SUPFAM" id="SSF53335">
    <property type="entry name" value="S-adenosyl-L-methionine-dependent methyltransferases"/>
    <property type="match status" value="1"/>
</dbReference>
<dbReference type="CDD" id="cd02440">
    <property type="entry name" value="AdoMet_MTases"/>
    <property type="match status" value="1"/>
</dbReference>
<dbReference type="GO" id="GO:0008757">
    <property type="term" value="F:S-adenosylmethionine-dependent methyltransferase activity"/>
    <property type="evidence" value="ECO:0007669"/>
    <property type="project" value="InterPro"/>
</dbReference>
<keyword evidence="2" id="KW-0489">Methyltransferase</keyword>
<dbReference type="InterPro" id="IPR029063">
    <property type="entry name" value="SAM-dependent_MTases_sf"/>
</dbReference>
<dbReference type="InterPro" id="IPR013216">
    <property type="entry name" value="Methyltransf_11"/>
</dbReference>
<accession>A0A926F0L5</accession>
<keyword evidence="3" id="KW-1185">Reference proteome</keyword>
<evidence type="ECO:0000259" key="1">
    <source>
        <dbReference type="Pfam" id="PF08241"/>
    </source>
</evidence>
<dbReference type="EMBL" id="JACRTK010000003">
    <property type="protein sequence ID" value="MBC8591171.1"/>
    <property type="molecule type" value="Genomic_DNA"/>
</dbReference>
<dbReference type="GO" id="GO:0032259">
    <property type="term" value="P:methylation"/>
    <property type="evidence" value="ECO:0007669"/>
    <property type="project" value="UniProtKB-KW"/>
</dbReference>
<reference evidence="2 3" key="1">
    <citation type="submission" date="2020-08" db="EMBL/GenBank/DDBJ databases">
        <title>Genome public.</title>
        <authorList>
            <person name="Liu C."/>
            <person name="Sun Q."/>
        </authorList>
    </citation>
    <scope>NUCLEOTIDE SEQUENCE [LARGE SCALE GENOMIC DNA]</scope>
    <source>
        <strain evidence="2 3">NSJ-26</strain>
    </source>
</reference>
<dbReference type="Pfam" id="PF08241">
    <property type="entry name" value="Methyltransf_11"/>
    <property type="match status" value="1"/>
</dbReference>
<evidence type="ECO:0000313" key="2">
    <source>
        <dbReference type="EMBL" id="MBC8591171.1"/>
    </source>
</evidence>
<feature type="domain" description="Methyltransferase type 11" evidence="1">
    <location>
        <begin position="14"/>
        <end position="102"/>
    </location>
</feature>
<dbReference type="Proteomes" id="UP000601522">
    <property type="component" value="Unassembled WGS sequence"/>
</dbReference>
<comment type="caution">
    <text evidence="2">The sequence shown here is derived from an EMBL/GenBank/DDBJ whole genome shotgun (WGS) entry which is preliminary data.</text>
</comment>
<gene>
    <name evidence="2" type="ORF">H8689_08610</name>
</gene>
<keyword evidence="2" id="KW-0808">Transferase</keyword>
<name>A0A926F0L5_9FIRM</name>
<sequence length="171" mass="19790">MKTIMDKTIKGTILDIGGGGEGIIGRIYQSQVIAIDNRQEELDEAPEGFTKLLMDACDLKFEDSSFDNVSLFYTLMYIDKNKHNKVIKEAYRVLKKRGELYIWDTNINEANPFLVELNIDIGDSIVNTTYGVYKENAFQDKDYYKSICEELGFYLIAESLDNDQFYMHFKK</sequence>
<organism evidence="2 3">
    <name type="scientific">Wansuia hejianensis</name>
    <dbReference type="NCBI Taxonomy" id="2763667"/>
    <lineage>
        <taxon>Bacteria</taxon>
        <taxon>Bacillati</taxon>
        <taxon>Bacillota</taxon>
        <taxon>Clostridia</taxon>
        <taxon>Lachnospirales</taxon>
        <taxon>Lachnospiraceae</taxon>
        <taxon>Wansuia</taxon>
    </lineage>
</organism>
<dbReference type="Gene3D" id="3.40.50.150">
    <property type="entry name" value="Vaccinia Virus protein VP39"/>
    <property type="match status" value="1"/>
</dbReference>
<protein>
    <submittedName>
        <fullName evidence="2">Class I SAM-dependent methyltransferase</fullName>
    </submittedName>
</protein>